<organism evidence="2 3">
    <name type="scientific">Porites lobata</name>
    <dbReference type="NCBI Taxonomy" id="104759"/>
    <lineage>
        <taxon>Eukaryota</taxon>
        <taxon>Metazoa</taxon>
        <taxon>Cnidaria</taxon>
        <taxon>Anthozoa</taxon>
        <taxon>Hexacorallia</taxon>
        <taxon>Scleractinia</taxon>
        <taxon>Fungiina</taxon>
        <taxon>Poritidae</taxon>
        <taxon>Porites</taxon>
    </lineage>
</organism>
<evidence type="ECO:0000313" key="3">
    <source>
        <dbReference type="Proteomes" id="UP001159405"/>
    </source>
</evidence>
<reference evidence="2 3" key="1">
    <citation type="submission" date="2022-05" db="EMBL/GenBank/DDBJ databases">
        <authorList>
            <consortium name="Genoscope - CEA"/>
            <person name="William W."/>
        </authorList>
    </citation>
    <scope>NUCLEOTIDE SEQUENCE [LARGE SCALE GENOMIC DNA]</scope>
</reference>
<gene>
    <name evidence="2" type="ORF">PLOB_00020795</name>
</gene>
<accession>A0ABN8RJT9</accession>
<name>A0ABN8RJT9_9CNID</name>
<keyword evidence="3" id="KW-1185">Reference proteome</keyword>
<dbReference type="EMBL" id="CALNXK010000241">
    <property type="protein sequence ID" value="CAH3178532.1"/>
    <property type="molecule type" value="Genomic_DNA"/>
</dbReference>
<dbReference type="Proteomes" id="UP001159405">
    <property type="component" value="Unassembled WGS sequence"/>
</dbReference>
<dbReference type="InterPro" id="IPR052642">
    <property type="entry name" value="CC-FHA_domain"/>
</dbReference>
<evidence type="ECO:0000313" key="2">
    <source>
        <dbReference type="EMBL" id="CAH3178532.1"/>
    </source>
</evidence>
<dbReference type="PANTHER" id="PTHR18853">
    <property type="entry name" value="FORKHEAD-ASSOCIATED DOMAIN-CONTAINING PROTEIN 1-RELATED"/>
    <property type="match status" value="1"/>
</dbReference>
<proteinExistence type="predicted"/>
<evidence type="ECO:0000256" key="1">
    <source>
        <dbReference type="SAM" id="MobiDB-lite"/>
    </source>
</evidence>
<feature type="region of interest" description="Disordered" evidence="1">
    <location>
        <begin position="185"/>
        <end position="212"/>
    </location>
</feature>
<protein>
    <submittedName>
        <fullName evidence="2">Uncharacterized protein</fullName>
    </submittedName>
</protein>
<dbReference type="PANTHER" id="PTHR18853:SF10">
    <property type="entry name" value="FHA DOMAIN-CONTAINING PROTEIN"/>
    <property type="match status" value="1"/>
</dbReference>
<dbReference type="Gene3D" id="1.20.5.1700">
    <property type="match status" value="1"/>
</dbReference>
<comment type="caution">
    <text evidence="2">The sequence shown here is derived from an EMBL/GenBank/DDBJ whole genome shotgun (WGS) entry which is preliminary data.</text>
</comment>
<sequence length="243" mass="27126">MGDELSRLASYEAECHRKDGVIAALRDEVVDLKGALQSSGSFRAGGEDSAFSNASIIHQLREQVSQLQAIVPEKEENEKAAAQKLAMYQNQLHAKNNEVATLKDQLQAQASAWVKTDPKAATNKIASLRIAEKERRIAQLSNENEKLNKQKMQSTTLLNGLQRENSAKDALVHQAKRETEKLKKELREKDSTISTMSTKLGRQKAAKEGEKEAQKLEQELYATKGKLQTTENQLKERIKTIAD</sequence>